<keyword evidence="2" id="KW-1185">Reference proteome</keyword>
<accession>A0ABQ0MWU3</accession>
<reference evidence="1 2" key="1">
    <citation type="submission" date="2017-06" db="EMBL/GenBank/DDBJ databases">
        <title>Whole Genome Sequences of Colwellia marinimaniae MTCD1.</title>
        <authorList>
            <person name="Kusumoto H."/>
            <person name="Inoue M."/>
            <person name="Tanikawa K."/>
            <person name="Maeji H."/>
            <person name="Cameron J.H."/>
            <person name="Bartlett D.H."/>
        </authorList>
    </citation>
    <scope>NUCLEOTIDE SEQUENCE [LARGE SCALE GENOMIC DNA]</scope>
    <source>
        <strain evidence="1 2">MTCD1</strain>
    </source>
</reference>
<proteinExistence type="predicted"/>
<dbReference type="EMBL" id="BDQM01000020">
    <property type="protein sequence ID" value="GAW96841.1"/>
    <property type="molecule type" value="Genomic_DNA"/>
</dbReference>
<comment type="caution">
    <text evidence="1">The sequence shown here is derived from an EMBL/GenBank/DDBJ whole genome shotgun (WGS) entry which is preliminary data.</text>
</comment>
<protein>
    <submittedName>
        <fullName evidence="1">Uncharacterized protein</fullName>
    </submittedName>
</protein>
<gene>
    <name evidence="1" type="ORF">MTCD1_02464</name>
</gene>
<name>A0ABQ0MWU3_9GAMM</name>
<sequence length="52" mass="5970">MFPLTRSQSIKLFSWQAKHLSVNFENDGYQEYIAADREKLASLGEIAKIPNI</sequence>
<evidence type="ECO:0000313" key="1">
    <source>
        <dbReference type="EMBL" id="GAW96841.1"/>
    </source>
</evidence>
<dbReference type="RefSeq" id="WP_157447780.1">
    <property type="nucleotide sequence ID" value="NZ_BDQM01000020.1"/>
</dbReference>
<evidence type="ECO:0000313" key="2">
    <source>
        <dbReference type="Proteomes" id="UP000197068"/>
    </source>
</evidence>
<organism evidence="1 2">
    <name type="scientific">Colwellia marinimaniae</name>
    <dbReference type="NCBI Taxonomy" id="1513592"/>
    <lineage>
        <taxon>Bacteria</taxon>
        <taxon>Pseudomonadati</taxon>
        <taxon>Pseudomonadota</taxon>
        <taxon>Gammaproteobacteria</taxon>
        <taxon>Alteromonadales</taxon>
        <taxon>Colwelliaceae</taxon>
        <taxon>Colwellia</taxon>
    </lineage>
</organism>
<dbReference type="Proteomes" id="UP000197068">
    <property type="component" value="Unassembled WGS sequence"/>
</dbReference>